<evidence type="ECO:0000313" key="4">
    <source>
        <dbReference type="EMBL" id="PWA47281.1"/>
    </source>
</evidence>
<evidence type="ECO:0000259" key="3">
    <source>
        <dbReference type="PROSITE" id="PS50102"/>
    </source>
</evidence>
<dbReference type="InterPro" id="IPR012677">
    <property type="entry name" value="Nucleotide-bd_a/b_plait_sf"/>
</dbReference>
<dbReference type="SUPFAM" id="SSF54928">
    <property type="entry name" value="RNA-binding domain, RBD"/>
    <property type="match status" value="1"/>
</dbReference>
<dbReference type="OrthoDB" id="1436566at2759"/>
<name>A0A2U1LE57_ARTAN</name>
<dbReference type="PROSITE" id="PS50102">
    <property type="entry name" value="RRM"/>
    <property type="match status" value="1"/>
</dbReference>
<dbReference type="InterPro" id="IPR000504">
    <property type="entry name" value="RRM_dom"/>
</dbReference>
<dbReference type="EMBL" id="PKPP01009880">
    <property type="protein sequence ID" value="PWA47281.1"/>
    <property type="molecule type" value="Genomic_DNA"/>
</dbReference>
<dbReference type="Pfam" id="PF00076">
    <property type="entry name" value="RRM_1"/>
    <property type="match status" value="1"/>
</dbReference>
<dbReference type="Gene3D" id="3.30.70.330">
    <property type="match status" value="1"/>
</dbReference>
<keyword evidence="5" id="KW-1185">Reference proteome</keyword>
<accession>A0A2U1LE57</accession>
<feature type="domain" description="RRM" evidence="3">
    <location>
        <begin position="16"/>
        <end position="76"/>
    </location>
</feature>
<sequence length="446" mass="51589">MENRRSKEDMVNQVSTSIFVTNFPDQFSFRDLWKECDVYGKVIDVYIPNRRSKTGKRFGFVRFIKIKDVERLVNNLCMIWVGRFKFHANVVRFQRQPVKNVRTDANEVKNKSYVYAVKKGIVNYDVEEDKKLAIVLDESCISQRDFSLSLVGKVKEFSSLSNLKIVLASEAKENFKSHVGIGSWFSILQQVSCSFNLDGRVACLDIEGVPLKGELVYEEEKEVSCLHMKRVCIKTTLEENIFESFKIIAQGKVYWVRAKEVNGWSPNFIEEDDNDNDSWMIIQLEKMTLCIRTQEIPETIFEQEHVENLKMKAKNDEMKGVQSEDPFSIYELLEKKQRNCNEGVQSEDTLKYPPGFTPRADTEINSNELDKENGGENKDVQRSNEDEADSGVRNVRNLQSGSMLREDVETSTCSGKFKKVEIPRFGEKNFPNTLSLDQRDDMERNV</sequence>
<reference evidence="4 5" key="1">
    <citation type="journal article" date="2018" name="Mol. Plant">
        <title>The genome of Artemisia annua provides insight into the evolution of Asteraceae family and artemisinin biosynthesis.</title>
        <authorList>
            <person name="Shen Q."/>
            <person name="Zhang L."/>
            <person name="Liao Z."/>
            <person name="Wang S."/>
            <person name="Yan T."/>
            <person name="Shi P."/>
            <person name="Liu M."/>
            <person name="Fu X."/>
            <person name="Pan Q."/>
            <person name="Wang Y."/>
            <person name="Lv Z."/>
            <person name="Lu X."/>
            <person name="Zhang F."/>
            <person name="Jiang W."/>
            <person name="Ma Y."/>
            <person name="Chen M."/>
            <person name="Hao X."/>
            <person name="Li L."/>
            <person name="Tang Y."/>
            <person name="Lv G."/>
            <person name="Zhou Y."/>
            <person name="Sun X."/>
            <person name="Brodelius P.E."/>
            <person name="Rose J.K.C."/>
            <person name="Tang K."/>
        </authorList>
    </citation>
    <scope>NUCLEOTIDE SEQUENCE [LARGE SCALE GENOMIC DNA]</scope>
    <source>
        <strain evidence="5">cv. Huhao1</strain>
        <tissue evidence="4">Leaf</tissue>
    </source>
</reference>
<dbReference type="CDD" id="cd00590">
    <property type="entry name" value="RRM_SF"/>
    <property type="match status" value="1"/>
</dbReference>
<evidence type="ECO:0000256" key="1">
    <source>
        <dbReference type="PROSITE-ProRule" id="PRU00176"/>
    </source>
</evidence>
<proteinExistence type="predicted"/>
<gene>
    <name evidence="4" type="ORF">CTI12_AA501260</name>
</gene>
<dbReference type="InterPro" id="IPR035979">
    <property type="entry name" value="RBD_domain_sf"/>
</dbReference>
<protein>
    <recommendedName>
        <fullName evidence="3">RRM domain-containing protein</fullName>
    </recommendedName>
</protein>
<keyword evidence="1" id="KW-0694">RNA-binding</keyword>
<dbReference type="AlphaFoldDB" id="A0A2U1LE57"/>
<evidence type="ECO:0000313" key="5">
    <source>
        <dbReference type="Proteomes" id="UP000245207"/>
    </source>
</evidence>
<dbReference type="SMART" id="SM00360">
    <property type="entry name" value="RRM"/>
    <property type="match status" value="1"/>
</dbReference>
<organism evidence="4 5">
    <name type="scientific">Artemisia annua</name>
    <name type="common">Sweet wormwood</name>
    <dbReference type="NCBI Taxonomy" id="35608"/>
    <lineage>
        <taxon>Eukaryota</taxon>
        <taxon>Viridiplantae</taxon>
        <taxon>Streptophyta</taxon>
        <taxon>Embryophyta</taxon>
        <taxon>Tracheophyta</taxon>
        <taxon>Spermatophyta</taxon>
        <taxon>Magnoliopsida</taxon>
        <taxon>eudicotyledons</taxon>
        <taxon>Gunneridae</taxon>
        <taxon>Pentapetalae</taxon>
        <taxon>asterids</taxon>
        <taxon>campanulids</taxon>
        <taxon>Asterales</taxon>
        <taxon>Asteraceae</taxon>
        <taxon>Asteroideae</taxon>
        <taxon>Anthemideae</taxon>
        <taxon>Artemisiinae</taxon>
        <taxon>Artemisia</taxon>
    </lineage>
</organism>
<dbReference type="Proteomes" id="UP000245207">
    <property type="component" value="Unassembled WGS sequence"/>
</dbReference>
<feature type="compositionally biased region" description="Basic and acidic residues" evidence="2">
    <location>
        <begin position="368"/>
        <end position="385"/>
    </location>
</feature>
<evidence type="ECO:0000256" key="2">
    <source>
        <dbReference type="SAM" id="MobiDB-lite"/>
    </source>
</evidence>
<dbReference type="GO" id="GO:0003723">
    <property type="term" value="F:RNA binding"/>
    <property type="evidence" value="ECO:0007669"/>
    <property type="project" value="UniProtKB-UniRule"/>
</dbReference>
<comment type="caution">
    <text evidence="4">The sequence shown here is derived from an EMBL/GenBank/DDBJ whole genome shotgun (WGS) entry which is preliminary data.</text>
</comment>
<feature type="region of interest" description="Disordered" evidence="2">
    <location>
        <begin position="342"/>
        <end position="413"/>
    </location>
</feature>